<evidence type="ECO:0000256" key="6">
    <source>
        <dbReference type="ARBA" id="ARBA00022932"/>
    </source>
</evidence>
<dbReference type="GO" id="GO:0003677">
    <property type="term" value="F:DNA binding"/>
    <property type="evidence" value="ECO:0007669"/>
    <property type="project" value="UniProtKB-KW"/>
</dbReference>
<evidence type="ECO:0000313" key="11">
    <source>
        <dbReference type="Proteomes" id="UP000078541"/>
    </source>
</evidence>
<name>A0A151K1H7_9HYME</name>
<evidence type="ECO:0000259" key="9">
    <source>
        <dbReference type="Pfam" id="PF03175"/>
    </source>
</evidence>
<feature type="domain" description="DNA-directed DNA polymerase family B mitochondria/virus" evidence="9">
    <location>
        <begin position="479"/>
        <end position="557"/>
    </location>
</feature>
<evidence type="ECO:0000256" key="3">
    <source>
        <dbReference type="ARBA" id="ARBA00022679"/>
    </source>
</evidence>
<dbReference type="GO" id="GO:0042575">
    <property type="term" value="C:DNA polymerase complex"/>
    <property type="evidence" value="ECO:0007669"/>
    <property type="project" value="UniProtKB-ARBA"/>
</dbReference>
<keyword evidence="3" id="KW-0808">Transferase</keyword>
<keyword evidence="7" id="KW-0238">DNA-binding</keyword>
<dbReference type="PANTHER" id="PTHR31511">
    <property type="entry name" value="PROTEIN CBG23764"/>
    <property type="match status" value="1"/>
</dbReference>
<dbReference type="Gene3D" id="3.30.420.10">
    <property type="entry name" value="Ribonuclease H-like superfamily/Ribonuclease H"/>
    <property type="match status" value="1"/>
</dbReference>
<dbReference type="SUPFAM" id="SSF53098">
    <property type="entry name" value="Ribonuclease H-like"/>
    <property type="match status" value="1"/>
</dbReference>
<evidence type="ECO:0000256" key="7">
    <source>
        <dbReference type="ARBA" id="ARBA00023125"/>
    </source>
</evidence>
<proteinExistence type="inferred from homology"/>
<keyword evidence="11" id="KW-1185">Reference proteome</keyword>
<dbReference type="SUPFAM" id="SSF56672">
    <property type="entry name" value="DNA/RNA polymerases"/>
    <property type="match status" value="1"/>
</dbReference>
<dbReference type="STRING" id="34720.A0A151K1H7"/>
<organism evidence="10 11">
    <name type="scientific">Trachymyrmex septentrionalis</name>
    <dbReference type="NCBI Taxonomy" id="34720"/>
    <lineage>
        <taxon>Eukaryota</taxon>
        <taxon>Metazoa</taxon>
        <taxon>Ecdysozoa</taxon>
        <taxon>Arthropoda</taxon>
        <taxon>Hexapoda</taxon>
        <taxon>Insecta</taxon>
        <taxon>Pterygota</taxon>
        <taxon>Neoptera</taxon>
        <taxon>Endopterygota</taxon>
        <taxon>Hymenoptera</taxon>
        <taxon>Apocrita</taxon>
        <taxon>Aculeata</taxon>
        <taxon>Formicoidea</taxon>
        <taxon>Formicidae</taxon>
        <taxon>Myrmicinae</taxon>
        <taxon>Trachymyrmex</taxon>
    </lineage>
</organism>
<evidence type="ECO:0000256" key="1">
    <source>
        <dbReference type="ARBA" id="ARBA00005755"/>
    </source>
</evidence>
<protein>
    <recommendedName>
        <fullName evidence="2">DNA-directed DNA polymerase</fullName>
        <ecNumber evidence="2">2.7.7.7</ecNumber>
    </recommendedName>
</protein>
<dbReference type="Gene3D" id="3.90.1600.10">
    <property type="entry name" value="Palm domain of DNA polymerase"/>
    <property type="match status" value="1"/>
</dbReference>
<dbReference type="SUPFAM" id="SSF54060">
    <property type="entry name" value="His-Me finger endonucleases"/>
    <property type="match status" value="1"/>
</dbReference>
<keyword evidence="6" id="KW-0239">DNA-directed DNA polymerase</keyword>
<comment type="catalytic activity">
    <reaction evidence="8">
        <text>DNA(n) + a 2'-deoxyribonucleoside 5'-triphosphate = DNA(n+1) + diphosphate</text>
        <dbReference type="Rhea" id="RHEA:22508"/>
        <dbReference type="Rhea" id="RHEA-COMP:17339"/>
        <dbReference type="Rhea" id="RHEA-COMP:17340"/>
        <dbReference type="ChEBI" id="CHEBI:33019"/>
        <dbReference type="ChEBI" id="CHEBI:61560"/>
        <dbReference type="ChEBI" id="CHEBI:173112"/>
        <dbReference type="EC" id="2.7.7.7"/>
    </reaction>
</comment>
<evidence type="ECO:0000256" key="8">
    <source>
        <dbReference type="ARBA" id="ARBA00049244"/>
    </source>
</evidence>
<dbReference type="EC" id="2.7.7.7" evidence="2"/>
<sequence length="916" mass="106788">MSQKREFSWLEIETAFNNRVLTGVVLNSSYIEPRQFLDDARETVFDRIRDNLQRHICLKVNTIFNGEFVADVKRSAKSITTKNYELFGSSNLQEWYDKHVTDDILAALEEFQECDSGWALSRILNLIVNVNKYNPMHAGCWVEVPREIMLKRAVINVRSMDNACFAWSVVAALYPVKSHVDRKSSYPDYAIVLNLEGIEFPVTLKQITKFELLDDISINVFTERERDGKKDDVPLRLTSDKKDKHVNLLYMQDPRDDGVGHFAWIENLSRLVSSQLSKKEHKKYFCDRTNEKLQSHTMDCQKINDCAIRLPSEDEKWLEFGNNCNKERVPFVVHADLECILRKTEPDREDASSYAYQQHEVFSIGYVTTCVARTMTRYRRISFRRDKDCIAWFARQLNDLAHCVKNIVSANVPIERTMGNIVERTMGGVPYVRATRYISEKPFASDDTRVRDHCHLTGRYRGPAHSNCNLNYKNSLYIPIVFHNLSGYDVHFIIKEIATAYKGHVDVLPITKEKYISFTKHVDSTKTENNSQRNYVKLRFIDSFKFLSTSLDKLASYLDKDKLKIIRSKFLTLSDDEFELLTRKGVFPYEYVGCAEKLQDTRSAIALNSPTGYILEVDLEYPQHMHDQHTDLSFCIELNTNFRTRAKNDFEKNLYKLMNNAVFGKTMENVRNHVDVKLLTKWDERYGAEAMIANPNFHSRSVFAENLIAVELRKLEVKFDKPIYVGMCILDISKVCLYEFHHEYMLPLFRDKCKIMYTDTDSLIYRVECEDVYETMKRDIARFDTSDYPTDNEYGMPLPNKKVPGLMKDKNNGAIMTEFVGLRAKMYAVRVDGKKDTKKVKGIKNNVVAQTIMFDDYIRCLNEEIKMTRQSCIRSKLHEVYMISESKIALSPYDDKRYVVPNSTETLPWGHWRILL</sequence>
<dbReference type="InterPro" id="IPR012337">
    <property type="entry name" value="RNaseH-like_sf"/>
</dbReference>
<evidence type="ECO:0000256" key="2">
    <source>
        <dbReference type="ARBA" id="ARBA00012417"/>
    </source>
</evidence>
<dbReference type="AlphaFoldDB" id="A0A151K1H7"/>
<dbReference type="InterPro" id="IPR004868">
    <property type="entry name" value="DNA-dir_DNA_pol_B_mt/vir"/>
</dbReference>
<dbReference type="Pfam" id="PF03175">
    <property type="entry name" value="DNA_pol_B_2"/>
    <property type="match status" value="1"/>
</dbReference>
<keyword evidence="5" id="KW-0235">DNA replication</keyword>
<evidence type="ECO:0000256" key="5">
    <source>
        <dbReference type="ARBA" id="ARBA00022705"/>
    </source>
</evidence>
<dbReference type="InterPro" id="IPR044925">
    <property type="entry name" value="His-Me_finger_sf"/>
</dbReference>
<keyword evidence="4" id="KW-0548">Nucleotidyltransferase</keyword>
<dbReference type="InterPro" id="IPR043502">
    <property type="entry name" value="DNA/RNA_pol_sf"/>
</dbReference>
<comment type="similarity">
    <text evidence="1">Belongs to the DNA polymerase type-B family.</text>
</comment>
<accession>A0A151K1H7</accession>
<evidence type="ECO:0000313" key="10">
    <source>
        <dbReference type="EMBL" id="KYN45246.1"/>
    </source>
</evidence>
<evidence type="ECO:0000256" key="4">
    <source>
        <dbReference type="ARBA" id="ARBA00022695"/>
    </source>
</evidence>
<dbReference type="InterPro" id="IPR023211">
    <property type="entry name" value="DNA_pol_palm_dom_sf"/>
</dbReference>
<reference evidence="10 11" key="1">
    <citation type="submission" date="2016-03" db="EMBL/GenBank/DDBJ databases">
        <title>Trachymyrmex septentrionalis WGS genome.</title>
        <authorList>
            <person name="Nygaard S."/>
            <person name="Hu H."/>
            <person name="Boomsma J."/>
            <person name="Zhang G."/>
        </authorList>
    </citation>
    <scope>NUCLEOTIDE SEQUENCE [LARGE SCALE GENOMIC DNA]</scope>
    <source>
        <strain evidence="10">Tsep2-gDNA-1</strain>
        <tissue evidence="10">Whole body</tissue>
    </source>
</reference>
<dbReference type="InterPro" id="IPR036397">
    <property type="entry name" value="RNaseH_sf"/>
</dbReference>
<dbReference type="PANTHER" id="PTHR31511:SF12">
    <property type="entry name" value="RHO TERMINATION FACTOR N-TERMINAL DOMAIN-CONTAINING PROTEIN"/>
    <property type="match status" value="1"/>
</dbReference>
<dbReference type="GO" id="GO:0003887">
    <property type="term" value="F:DNA-directed DNA polymerase activity"/>
    <property type="evidence" value="ECO:0007669"/>
    <property type="project" value="UniProtKB-KW"/>
</dbReference>
<dbReference type="GO" id="GO:0000166">
    <property type="term" value="F:nucleotide binding"/>
    <property type="evidence" value="ECO:0007669"/>
    <property type="project" value="InterPro"/>
</dbReference>
<dbReference type="GO" id="GO:0006260">
    <property type="term" value="P:DNA replication"/>
    <property type="evidence" value="ECO:0007669"/>
    <property type="project" value="UniProtKB-KW"/>
</dbReference>
<dbReference type="Proteomes" id="UP000078541">
    <property type="component" value="Unassembled WGS sequence"/>
</dbReference>
<gene>
    <name evidence="10" type="ORF">ALC56_00325</name>
</gene>
<dbReference type="EMBL" id="KQ981189">
    <property type="protein sequence ID" value="KYN45246.1"/>
    <property type="molecule type" value="Genomic_DNA"/>
</dbReference>